<reference evidence="8 9" key="1">
    <citation type="submission" date="2020-02" db="EMBL/GenBank/DDBJ databases">
        <title>complete genome sequence of Rhodobacteraceae bacterium.</title>
        <authorList>
            <person name="Park J."/>
            <person name="Kim Y.-S."/>
            <person name="Kim K.-H."/>
        </authorList>
    </citation>
    <scope>NUCLEOTIDE SEQUENCE [LARGE SCALE GENOMIC DNA]</scope>
    <source>
        <strain evidence="8 9">RR4-56</strain>
    </source>
</reference>
<keyword evidence="4" id="KW-1015">Disulfide bond</keyword>
<keyword evidence="6" id="KW-1133">Transmembrane helix</keyword>
<name>A0A7L5C010_9RHOB</name>
<evidence type="ECO:0000256" key="1">
    <source>
        <dbReference type="ARBA" id="ARBA00004196"/>
    </source>
</evidence>
<dbReference type="InterPro" id="IPR050553">
    <property type="entry name" value="Thioredoxin_ResA/DsbE_sf"/>
</dbReference>
<comment type="subcellular location">
    <subcellularLocation>
        <location evidence="1">Cell envelope</location>
    </subcellularLocation>
</comment>
<keyword evidence="9" id="KW-1185">Reference proteome</keyword>
<dbReference type="KEGG" id="hdh:G5B40_13685"/>
<dbReference type="Proteomes" id="UP000503336">
    <property type="component" value="Chromosome"/>
</dbReference>
<dbReference type="CDD" id="cd03010">
    <property type="entry name" value="TlpA_like_DsbE"/>
    <property type="match status" value="1"/>
</dbReference>
<dbReference type="PROSITE" id="PS51352">
    <property type="entry name" value="THIOREDOXIN_2"/>
    <property type="match status" value="1"/>
</dbReference>
<dbReference type="AlphaFoldDB" id="A0A7L5C010"/>
<dbReference type="RefSeq" id="WP_165099646.1">
    <property type="nucleotide sequence ID" value="NZ_CP049056.1"/>
</dbReference>
<dbReference type="PROSITE" id="PS00194">
    <property type="entry name" value="THIOREDOXIN_1"/>
    <property type="match status" value="1"/>
</dbReference>
<evidence type="ECO:0000256" key="6">
    <source>
        <dbReference type="SAM" id="Phobius"/>
    </source>
</evidence>
<dbReference type="GO" id="GO:0030288">
    <property type="term" value="C:outer membrane-bounded periplasmic space"/>
    <property type="evidence" value="ECO:0007669"/>
    <property type="project" value="InterPro"/>
</dbReference>
<dbReference type="GO" id="GO:0015036">
    <property type="term" value="F:disulfide oxidoreductase activity"/>
    <property type="evidence" value="ECO:0007669"/>
    <property type="project" value="InterPro"/>
</dbReference>
<evidence type="ECO:0000313" key="8">
    <source>
        <dbReference type="EMBL" id="QIE56418.1"/>
    </source>
</evidence>
<evidence type="ECO:0000256" key="3">
    <source>
        <dbReference type="ARBA" id="ARBA00022748"/>
    </source>
</evidence>
<dbReference type="SUPFAM" id="SSF52833">
    <property type="entry name" value="Thioredoxin-like"/>
    <property type="match status" value="1"/>
</dbReference>
<evidence type="ECO:0000256" key="2">
    <source>
        <dbReference type="ARBA" id="ARBA00007758"/>
    </source>
</evidence>
<keyword evidence="6" id="KW-0812">Transmembrane</keyword>
<protein>
    <submittedName>
        <fullName evidence="8">DsbE family thiol:disulfide interchange protein</fullName>
    </submittedName>
</protein>
<organism evidence="8 9">
    <name type="scientific">Pikeienuella piscinae</name>
    <dbReference type="NCBI Taxonomy" id="2748098"/>
    <lineage>
        <taxon>Bacteria</taxon>
        <taxon>Pseudomonadati</taxon>
        <taxon>Pseudomonadota</taxon>
        <taxon>Alphaproteobacteria</taxon>
        <taxon>Rhodobacterales</taxon>
        <taxon>Paracoccaceae</taxon>
        <taxon>Pikeienuella</taxon>
    </lineage>
</organism>
<accession>A0A7L5C010</accession>
<dbReference type="EMBL" id="CP049056">
    <property type="protein sequence ID" value="QIE56418.1"/>
    <property type="molecule type" value="Genomic_DNA"/>
</dbReference>
<evidence type="ECO:0000259" key="7">
    <source>
        <dbReference type="PROSITE" id="PS51352"/>
    </source>
</evidence>
<keyword evidence="5" id="KW-0676">Redox-active center</keyword>
<proteinExistence type="inferred from homology"/>
<dbReference type="GO" id="GO:0017004">
    <property type="term" value="P:cytochrome complex assembly"/>
    <property type="evidence" value="ECO:0007669"/>
    <property type="project" value="UniProtKB-KW"/>
</dbReference>
<feature type="domain" description="Thioredoxin" evidence="7">
    <location>
        <begin position="42"/>
        <end position="180"/>
    </location>
</feature>
<dbReference type="NCBIfam" id="TIGR00385">
    <property type="entry name" value="dsbE"/>
    <property type="match status" value="1"/>
</dbReference>
<keyword evidence="6" id="KW-0472">Membrane</keyword>
<dbReference type="InterPro" id="IPR013740">
    <property type="entry name" value="Redoxin"/>
</dbReference>
<dbReference type="Pfam" id="PF08534">
    <property type="entry name" value="Redoxin"/>
    <property type="match status" value="1"/>
</dbReference>
<evidence type="ECO:0000256" key="4">
    <source>
        <dbReference type="ARBA" id="ARBA00023157"/>
    </source>
</evidence>
<dbReference type="InterPro" id="IPR036249">
    <property type="entry name" value="Thioredoxin-like_sf"/>
</dbReference>
<sequence length="186" mass="19943">MSDERKPRSGLLRFLPVVGFLAVAGAFWFGLSREDASDLPSTLIDKPAPRTDLPPLYEDRPGIDAAALKDGGVKLVNIWASWCGPCRVEHPFLMQLAAAGVDIRGFNYKDQASQAKSFLADLGDPYTAVGADTSGRAGIEWGVYGVPETFVINGAGRIVYKHVGPIQNDDLEKRIMPAIEAAKGAG</sequence>
<dbReference type="InterPro" id="IPR004799">
    <property type="entry name" value="Periplasmic_diS_OxRdtase_DsbE"/>
</dbReference>
<gene>
    <name evidence="8" type="ORF">G5B40_13685</name>
</gene>
<dbReference type="PANTHER" id="PTHR42852">
    <property type="entry name" value="THIOL:DISULFIDE INTERCHANGE PROTEIN DSBE"/>
    <property type="match status" value="1"/>
</dbReference>
<dbReference type="Gene3D" id="3.40.30.10">
    <property type="entry name" value="Glutaredoxin"/>
    <property type="match status" value="1"/>
</dbReference>
<evidence type="ECO:0000256" key="5">
    <source>
        <dbReference type="ARBA" id="ARBA00023284"/>
    </source>
</evidence>
<comment type="similarity">
    <text evidence="2">Belongs to the thioredoxin family. DsbE subfamily.</text>
</comment>
<dbReference type="InterPro" id="IPR017937">
    <property type="entry name" value="Thioredoxin_CS"/>
</dbReference>
<dbReference type="PANTHER" id="PTHR42852:SF6">
    <property type="entry name" value="THIOL:DISULFIDE INTERCHANGE PROTEIN DSBE"/>
    <property type="match status" value="1"/>
</dbReference>
<evidence type="ECO:0000313" key="9">
    <source>
        <dbReference type="Proteomes" id="UP000503336"/>
    </source>
</evidence>
<dbReference type="InterPro" id="IPR013766">
    <property type="entry name" value="Thioredoxin_domain"/>
</dbReference>
<keyword evidence="3" id="KW-0201">Cytochrome c-type biogenesis</keyword>
<feature type="transmembrane region" description="Helical" evidence="6">
    <location>
        <begin position="12"/>
        <end position="31"/>
    </location>
</feature>